<dbReference type="EMBL" id="JAGTJS010000019">
    <property type="protein sequence ID" value="KAH7243202.1"/>
    <property type="molecule type" value="Genomic_DNA"/>
</dbReference>
<dbReference type="AlphaFoldDB" id="A0A9P9GS86"/>
<gene>
    <name evidence="2" type="ORF">B0J15DRAFT_566376</name>
</gene>
<feature type="region of interest" description="Disordered" evidence="1">
    <location>
        <begin position="51"/>
        <end position="71"/>
    </location>
</feature>
<name>A0A9P9GS86_FUSSL</name>
<comment type="caution">
    <text evidence="2">The sequence shown here is derived from an EMBL/GenBank/DDBJ whole genome shotgun (WGS) entry which is preliminary data.</text>
</comment>
<dbReference type="Proteomes" id="UP000736672">
    <property type="component" value="Unassembled WGS sequence"/>
</dbReference>
<proteinExistence type="predicted"/>
<dbReference type="OrthoDB" id="5088402at2759"/>
<accession>A0A9P9GS86</accession>
<evidence type="ECO:0000313" key="2">
    <source>
        <dbReference type="EMBL" id="KAH7243202.1"/>
    </source>
</evidence>
<organism evidence="2 3">
    <name type="scientific">Fusarium solani</name>
    <name type="common">Filamentous fungus</name>
    <dbReference type="NCBI Taxonomy" id="169388"/>
    <lineage>
        <taxon>Eukaryota</taxon>
        <taxon>Fungi</taxon>
        <taxon>Dikarya</taxon>
        <taxon>Ascomycota</taxon>
        <taxon>Pezizomycotina</taxon>
        <taxon>Sordariomycetes</taxon>
        <taxon>Hypocreomycetidae</taxon>
        <taxon>Hypocreales</taxon>
        <taxon>Nectriaceae</taxon>
        <taxon>Fusarium</taxon>
        <taxon>Fusarium solani species complex</taxon>
    </lineage>
</organism>
<reference evidence="2" key="1">
    <citation type="journal article" date="2021" name="Nat. Commun.">
        <title>Genetic determinants of endophytism in the Arabidopsis root mycobiome.</title>
        <authorList>
            <person name="Mesny F."/>
            <person name="Miyauchi S."/>
            <person name="Thiergart T."/>
            <person name="Pickel B."/>
            <person name="Atanasova L."/>
            <person name="Karlsson M."/>
            <person name="Huettel B."/>
            <person name="Barry K.W."/>
            <person name="Haridas S."/>
            <person name="Chen C."/>
            <person name="Bauer D."/>
            <person name="Andreopoulos W."/>
            <person name="Pangilinan J."/>
            <person name="LaButti K."/>
            <person name="Riley R."/>
            <person name="Lipzen A."/>
            <person name="Clum A."/>
            <person name="Drula E."/>
            <person name="Henrissat B."/>
            <person name="Kohler A."/>
            <person name="Grigoriev I.V."/>
            <person name="Martin F.M."/>
            <person name="Hacquard S."/>
        </authorList>
    </citation>
    <scope>NUCLEOTIDE SEQUENCE</scope>
    <source>
        <strain evidence="2">FSSC 5 MPI-SDFR-AT-0091</strain>
    </source>
</reference>
<keyword evidence="3" id="KW-1185">Reference proteome</keyword>
<protein>
    <submittedName>
        <fullName evidence="2">Uncharacterized protein</fullName>
    </submittedName>
</protein>
<sequence>MATEGASTSKSINDMLNDVRKAAAQVKDSKAKGEDVNEAEARLLEAVNALTRERDALQTPEPPQAETNAELSEDQLEWLQRVGRLVEREKRNITEPRGQALLEEVMKAPGYSKAEREG</sequence>
<evidence type="ECO:0000313" key="3">
    <source>
        <dbReference type="Proteomes" id="UP000736672"/>
    </source>
</evidence>
<evidence type="ECO:0000256" key="1">
    <source>
        <dbReference type="SAM" id="MobiDB-lite"/>
    </source>
</evidence>